<organism evidence="1 2">
    <name type="scientific">Palleniella muris</name>
    <dbReference type="NCBI Taxonomy" id="3038145"/>
    <lineage>
        <taxon>Bacteria</taxon>
        <taxon>Pseudomonadati</taxon>
        <taxon>Bacteroidota</taxon>
        <taxon>Bacteroidia</taxon>
        <taxon>Bacteroidales</taxon>
        <taxon>Prevotellaceae</taxon>
        <taxon>Palleniella</taxon>
    </lineage>
</organism>
<evidence type="ECO:0000313" key="2">
    <source>
        <dbReference type="Proteomes" id="UP000308886"/>
    </source>
</evidence>
<reference evidence="1" key="1">
    <citation type="submission" date="2019-04" db="EMBL/GenBank/DDBJ databases">
        <title>Microbes associate with the intestines of laboratory mice.</title>
        <authorList>
            <person name="Navarre W."/>
            <person name="Wong E."/>
            <person name="Huang K."/>
            <person name="Tropini C."/>
            <person name="Ng K."/>
            <person name="Yu B."/>
        </authorList>
    </citation>
    <scope>NUCLEOTIDE SEQUENCE</scope>
    <source>
        <strain evidence="1">NM73_A23</strain>
    </source>
</reference>
<gene>
    <name evidence="1" type="primary">dprA</name>
    <name evidence="1" type="ORF">E5358_00475</name>
</gene>
<proteinExistence type="predicted"/>
<sequence>MRLCLAAGAMAELYDNRMDIRQVDSEASETLCSLLRSDWKEALQWAEKEVEWCAKKGVSIHTFDDESYPQRLRDCIDAPVVLFSLGNADLNASHTVSIVGTRQNTAYGQDCVSRLVRDLKSLVPDVVVFSGLAYGIDVCAHKSALANGAETVGVVAHGLDTMYPASHRSIAAEMLAHGGVVSEYPSGTRCDRPNFLRRNRIVAGLGDCTVVAESKAHGGSLVTARIANDYGRDVFAFPGRVGDASSEGCNALIRDNKASLLTSANDIVEALGWQTAQRQAEERKKGVQLEMFPDLSPEQRKLVDILKEGDCQTGALSVKSGLPINKVIAMLFELEMKGLVRPYAGGVYHLVMP</sequence>
<evidence type="ECO:0000313" key="1">
    <source>
        <dbReference type="EMBL" id="TGX84262.1"/>
    </source>
</evidence>
<dbReference type="EMBL" id="SRZC01000001">
    <property type="protein sequence ID" value="TGX84262.1"/>
    <property type="molecule type" value="Genomic_DNA"/>
</dbReference>
<keyword evidence="2" id="KW-1185">Reference proteome</keyword>
<name>A0AC61QU55_9BACT</name>
<comment type="caution">
    <text evidence="1">The sequence shown here is derived from an EMBL/GenBank/DDBJ whole genome shotgun (WGS) entry which is preliminary data.</text>
</comment>
<dbReference type="Proteomes" id="UP000308886">
    <property type="component" value="Unassembled WGS sequence"/>
</dbReference>
<accession>A0AC61QU55</accession>
<protein>
    <submittedName>
        <fullName evidence="1">DNA-protecting protein DprA</fullName>
    </submittedName>
</protein>